<reference evidence="3" key="1">
    <citation type="submission" date="2020-03" db="EMBL/GenBank/DDBJ databases">
        <title>Draft sequencing of Calidifontibacter sp. DB0510.</title>
        <authorList>
            <person name="Kim D.-U."/>
        </authorList>
    </citation>
    <scope>NUCLEOTIDE SEQUENCE</scope>
    <source>
        <strain evidence="3">DB0510</strain>
    </source>
</reference>
<feature type="transmembrane region" description="Helical" evidence="1">
    <location>
        <begin position="96"/>
        <end position="118"/>
    </location>
</feature>
<dbReference type="EMBL" id="JAAOIV010000006">
    <property type="protein sequence ID" value="NHN56123.1"/>
    <property type="molecule type" value="Genomic_DNA"/>
</dbReference>
<feature type="transmembrane region" description="Helical" evidence="1">
    <location>
        <begin position="168"/>
        <end position="186"/>
    </location>
</feature>
<organism evidence="3 4">
    <name type="scientific">Metallococcus carri</name>
    <dbReference type="NCBI Taxonomy" id="1656884"/>
    <lineage>
        <taxon>Bacteria</taxon>
        <taxon>Bacillati</taxon>
        <taxon>Actinomycetota</taxon>
        <taxon>Actinomycetes</taxon>
        <taxon>Micrococcales</taxon>
        <taxon>Dermacoccaceae</taxon>
        <taxon>Metallococcus</taxon>
    </lineage>
</organism>
<proteinExistence type="predicted"/>
<evidence type="ECO:0000313" key="4">
    <source>
        <dbReference type="Proteomes" id="UP000744769"/>
    </source>
</evidence>
<feature type="domain" description="Potassium channel" evidence="2">
    <location>
        <begin position="139"/>
        <end position="219"/>
    </location>
</feature>
<dbReference type="Gene3D" id="1.10.287.70">
    <property type="match status" value="1"/>
</dbReference>
<evidence type="ECO:0000256" key="1">
    <source>
        <dbReference type="SAM" id="Phobius"/>
    </source>
</evidence>
<feature type="transmembrane region" description="Helical" evidence="1">
    <location>
        <begin position="69"/>
        <end position="90"/>
    </location>
</feature>
<sequence length="232" mass="25002">MTLAAQIPGRGLWHAMRVHPSGVLLVAQLLGIVVYPFTENSDVGRSIFSIIQMLVLAIAVYAVRRTPALNWVSLLLGVPAMVLTFVQLLLPDVAAVSIATDVTHAAFYGYTAYGILRYMFADDVVGKDELFATGACFTVVAYGFAYVYDAVQVIWGPSQFAASHDGLLSWMGLLFLSFTTMTGTGLSDISPIGGHARSMVMMEQLAGVNYLAIVVARLVGLTILHLRKNDGN</sequence>
<comment type="caution">
    <text evidence="3">The sequence shown here is derived from an EMBL/GenBank/DDBJ whole genome shotgun (WGS) entry which is preliminary data.</text>
</comment>
<feature type="transmembrane region" description="Helical" evidence="1">
    <location>
        <begin position="207"/>
        <end position="226"/>
    </location>
</feature>
<gene>
    <name evidence="3" type="ORF">G9U51_10075</name>
</gene>
<dbReference type="Proteomes" id="UP000744769">
    <property type="component" value="Unassembled WGS sequence"/>
</dbReference>
<keyword evidence="1" id="KW-0812">Transmembrane</keyword>
<keyword evidence="3" id="KW-0813">Transport</keyword>
<protein>
    <submittedName>
        <fullName evidence="3">Two pore domain potassium channel family protein</fullName>
    </submittedName>
</protein>
<evidence type="ECO:0000313" key="3">
    <source>
        <dbReference type="EMBL" id="NHN56123.1"/>
    </source>
</evidence>
<feature type="transmembrane region" description="Helical" evidence="1">
    <location>
        <begin position="21"/>
        <end position="37"/>
    </location>
</feature>
<keyword evidence="1" id="KW-1133">Transmembrane helix</keyword>
<keyword evidence="1" id="KW-0472">Membrane</keyword>
<keyword evidence="4" id="KW-1185">Reference proteome</keyword>
<keyword evidence="3" id="KW-0407">Ion channel</keyword>
<keyword evidence="3" id="KW-0406">Ion transport</keyword>
<dbReference type="GO" id="GO:0034220">
    <property type="term" value="P:monoatomic ion transmembrane transport"/>
    <property type="evidence" value="ECO:0007669"/>
    <property type="project" value="UniProtKB-KW"/>
</dbReference>
<evidence type="ECO:0000259" key="2">
    <source>
        <dbReference type="Pfam" id="PF07885"/>
    </source>
</evidence>
<dbReference type="RefSeq" id="WP_166196569.1">
    <property type="nucleotide sequence ID" value="NZ_JAAOIV010000006.1"/>
</dbReference>
<dbReference type="Pfam" id="PF07885">
    <property type="entry name" value="Ion_trans_2"/>
    <property type="match status" value="1"/>
</dbReference>
<name>A0A967B0M7_9MICO</name>
<dbReference type="AlphaFoldDB" id="A0A967B0M7"/>
<dbReference type="SUPFAM" id="SSF81324">
    <property type="entry name" value="Voltage-gated potassium channels"/>
    <property type="match status" value="1"/>
</dbReference>
<feature type="transmembrane region" description="Helical" evidence="1">
    <location>
        <begin position="130"/>
        <end position="148"/>
    </location>
</feature>
<feature type="transmembrane region" description="Helical" evidence="1">
    <location>
        <begin position="43"/>
        <end position="62"/>
    </location>
</feature>
<accession>A0A967B0M7</accession>
<dbReference type="InterPro" id="IPR013099">
    <property type="entry name" value="K_chnl_dom"/>
</dbReference>